<evidence type="ECO:0000313" key="4">
    <source>
        <dbReference type="Proteomes" id="UP000033556"/>
    </source>
</evidence>
<sequence>MKKWSLQEAKNNLEKIMKNVLHGEIQGIMNANGEVVYLVPGEKYSVDTISTEVDTRLMVSAQ</sequence>
<evidence type="ECO:0000256" key="2">
    <source>
        <dbReference type="RuleBase" id="RU362080"/>
    </source>
</evidence>
<reference evidence="3 4" key="1">
    <citation type="submission" date="2015-01" db="EMBL/GenBank/DDBJ databases">
        <title>Genome Sequencing of Rickettsiales.</title>
        <authorList>
            <person name="Daugherty S.C."/>
            <person name="Su Q."/>
            <person name="Abolude K."/>
            <person name="Beier-Sexton M."/>
            <person name="Carlyon J.A."/>
            <person name="Carter R."/>
            <person name="Day N.P."/>
            <person name="Dumler S.J."/>
            <person name="Dyachenko V."/>
            <person name="Godinez A."/>
            <person name="Kurtti T.J."/>
            <person name="Lichay M."/>
            <person name="Mullins K.E."/>
            <person name="Ott S."/>
            <person name="Pappas-Brown V."/>
            <person name="Paris D.H."/>
            <person name="Patel P."/>
            <person name="Richards A.L."/>
            <person name="Sadzewicz L."/>
            <person name="Sears K."/>
            <person name="Seidman D."/>
            <person name="Sengamalay N."/>
            <person name="Stenos J."/>
            <person name="Tallon L.J."/>
            <person name="Vincent G."/>
            <person name="Fraser C.M."/>
            <person name="Munderloh U."/>
            <person name="Dunning-Hotopp J.C."/>
        </authorList>
    </citation>
    <scope>NUCLEOTIDE SEQUENCE [LARGE SCALE GENOMIC DNA]</scope>
    <source>
        <strain evidence="3 4">Ac/Pa</strain>
    </source>
</reference>
<gene>
    <name evidence="3" type="ORF">APHACPA_1523</name>
</gene>
<dbReference type="EMBL" id="LANR01000001">
    <property type="protein sequence ID" value="KJV62494.1"/>
    <property type="molecule type" value="Genomic_DNA"/>
</dbReference>
<dbReference type="InterPro" id="IPR006442">
    <property type="entry name" value="Antitoxin_Phd/YefM"/>
</dbReference>
<name>A0A0F3N6F0_RICAM</name>
<dbReference type="Proteomes" id="UP000033556">
    <property type="component" value="Unassembled WGS sequence"/>
</dbReference>
<dbReference type="SUPFAM" id="SSF143120">
    <property type="entry name" value="YefM-like"/>
    <property type="match status" value="1"/>
</dbReference>
<proteinExistence type="inferred from homology"/>
<comment type="caution">
    <text evidence="3">The sequence shown here is derived from an EMBL/GenBank/DDBJ whole genome shotgun (WGS) entry which is preliminary data.</text>
</comment>
<comment type="function">
    <text evidence="2">Antitoxin component of a type II toxin-antitoxin (TA) system.</text>
</comment>
<protein>
    <recommendedName>
        <fullName evidence="2">Antitoxin</fullName>
    </recommendedName>
</protein>
<dbReference type="Pfam" id="PF02604">
    <property type="entry name" value="PhdYeFM_antitox"/>
    <property type="match status" value="1"/>
</dbReference>
<dbReference type="NCBIfam" id="TIGR01552">
    <property type="entry name" value="phd_fam"/>
    <property type="match status" value="1"/>
</dbReference>
<accession>A0A0F3N6F0</accession>
<comment type="similarity">
    <text evidence="1 2">Belongs to the phD/YefM antitoxin family.</text>
</comment>
<dbReference type="Gene3D" id="3.40.1620.10">
    <property type="entry name" value="YefM-like domain"/>
    <property type="match status" value="1"/>
</dbReference>
<dbReference type="InterPro" id="IPR036165">
    <property type="entry name" value="YefM-like_sf"/>
</dbReference>
<dbReference type="AlphaFoldDB" id="A0A0F3N6F0"/>
<evidence type="ECO:0000256" key="1">
    <source>
        <dbReference type="ARBA" id="ARBA00009981"/>
    </source>
</evidence>
<keyword evidence="4" id="KW-1185">Reference proteome</keyword>
<dbReference type="RefSeq" id="WP_014392498.1">
    <property type="nucleotide sequence ID" value="NZ_LANR01000001.1"/>
</dbReference>
<dbReference type="PATRIC" id="fig|1359164.3.peg.1509"/>
<evidence type="ECO:0000313" key="3">
    <source>
        <dbReference type="EMBL" id="KJV62494.1"/>
    </source>
</evidence>
<organism evidence="3 4">
    <name type="scientific">Rickettsia amblyommatis str. Ac/Pa</name>
    <dbReference type="NCBI Taxonomy" id="1359164"/>
    <lineage>
        <taxon>Bacteria</taxon>
        <taxon>Pseudomonadati</taxon>
        <taxon>Pseudomonadota</taxon>
        <taxon>Alphaproteobacteria</taxon>
        <taxon>Rickettsiales</taxon>
        <taxon>Rickettsiaceae</taxon>
        <taxon>Rickettsieae</taxon>
        <taxon>Rickettsia</taxon>
        <taxon>spotted fever group</taxon>
    </lineage>
</organism>